<dbReference type="Proteomes" id="UP001157034">
    <property type="component" value="Unassembled WGS sequence"/>
</dbReference>
<name>A0ABQ6K7M4_9MICO</name>
<dbReference type="InterPro" id="IPR046022">
    <property type="entry name" value="DUF5979"/>
</dbReference>
<organism evidence="4 5">
    <name type="scientific">Pseudolysinimonas kribbensis</name>
    <dbReference type="NCBI Taxonomy" id="433641"/>
    <lineage>
        <taxon>Bacteria</taxon>
        <taxon>Bacillati</taxon>
        <taxon>Actinomycetota</taxon>
        <taxon>Actinomycetes</taxon>
        <taxon>Micrococcales</taxon>
        <taxon>Microbacteriaceae</taxon>
        <taxon>Pseudolysinimonas</taxon>
    </lineage>
</organism>
<dbReference type="Gene3D" id="2.60.40.1140">
    <property type="entry name" value="Collagen-binding surface protein Cna, B-type domain"/>
    <property type="match status" value="1"/>
</dbReference>
<dbReference type="Pfam" id="PF19407">
    <property type="entry name" value="DUF5979"/>
    <property type="match status" value="4"/>
</dbReference>
<evidence type="ECO:0000313" key="5">
    <source>
        <dbReference type="Proteomes" id="UP001157034"/>
    </source>
</evidence>
<proteinExistence type="predicted"/>
<dbReference type="Pfam" id="PF01345">
    <property type="entry name" value="DUF11"/>
    <property type="match status" value="2"/>
</dbReference>
<feature type="domain" description="DUF11" evidence="2">
    <location>
        <begin position="717"/>
        <end position="838"/>
    </location>
</feature>
<keyword evidence="5" id="KW-1185">Reference proteome</keyword>
<protein>
    <recommendedName>
        <fullName evidence="6">DUF11 domain-containing protein</fullName>
    </recommendedName>
</protein>
<reference evidence="5" key="1">
    <citation type="journal article" date="2019" name="Int. J. Syst. Evol. Microbiol.">
        <title>The Global Catalogue of Microorganisms (GCM) 10K type strain sequencing project: providing services to taxonomists for standard genome sequencing and annotation.</title>
        <authorList>
            <consortium name="The Broad Institute Genomics Platform"/>
            <consortium name="The Broad Institute Genome Sequencing Center for Infectious Disease"/>
            <person name="Wu L."/>
            <person name="Ma J."/>
        </authorList>
    </citation>
    <scope>NUCLEOTIDE SEQUENCE [LARGE SCALE GENOMIC DNA]</scope>
    <source>
        <strain evidence="5">NBRC 108894</strain>
    </source>
</reference>
<evidence type="ECO:0000259" key="2">
    <source>
        <dbReference type="Pfam" id="PF01345"/>
    </source>
</evidence>
<feature type="domain" description="DUF5979" evidence="3">
    <location>
        <begin position="220"/>
        <end position="323"/>
    </location>
</feature>
<feature type="transmembrane region" description="Helical" evidence="1">
    <location>
        <begin position="867"/>
        <end position="888"/>
    </location>
</feature>
<keyword evidence="1" id="KW-1133">Transmembrane helix</keyword>
<feature type="domain" description="DUF5979" evidence="3">
    <location>
        <begin position="2"/>
        <end position="113"/>
    </location>
</feature>
<dbReference type="RefSeq" id="WP_284254343.1">
    <property type="nucleotide sequence ID" value="NZ_BSVB01000001.1"/>
</dbReference>
<feature type="domain" description="DUF11" evidence="2">
    <location>
        <begin position="434"/>
        <end position="550"/>
    </location>
</feature>
<evidence type="ECO:0000259" key="3">
    <source>
        <dbReference type="Pfam" id="PF19407"/>
    </source>
</evidence>
<sequence>MVTKHVSTTATVGEVGPFSFALSCTAATGAGTLAVPLAAADVAFTLADGASRTIADLPVTAVCALTETDSDHADRIQVNVDGGSAVPATEGGPTAIVLGTHAGYDAVVTNVYDGGRLAISKLVTGAGATDYGTGSYTVGVDCSYRGQHVQTTTVILQAGETRTLDPVMPAGTQCALSETDAGGATTNAADASVAIAGPSGPQTVGLTTAVLTNRFDTGSVELDKTITGAGASAWGTGPFEAQLSCTWQRNGELLTIPLPDAGIVTLDAAHDYRATVSGLIGGASCQALETATGGSTSSSVGAMSPSTVPANGTATIGITNTFDVQDLVVTKQQEGDGVDTYGNGTYMASLLCTLDHDGASVALDLGDRATLTLSPGHYTRTVSGLPVGAICTVDETDQGDAVTHALSPADGTVTLAAGSPSEVTIVNTFLLGSLSIDKEATATIVQGATDFDYTMDVANTGEVAAAGVHVADPLDDDLRVTGIDAAGWSCAVTGADGDGYGGTLACDLGAEPGILLGVGATAPRITAHVSVRPQIAQDDLDNTAAVTSTTRVVTGDDDTVSLPVKWLDATVTPQCVKDAPWLQYSVDARNVDLSGKTMTVEWLDGAGTVVHTDTVPLEGGDPDAGPITGTLLWPGAAVDPSTQQGILWPGWRAAEPGETPQWENLVQDSTLPEYGLRADGSVRISINPTTTLALTYPAATASCADAHGDPAASLWFTKDVSSTNVPVGTTVDYVMRSGNSGLGAADQVQLVDPIPATLKVLSVDPAPADAGQPSWQSCEVTGRNGSGYGGTLVCTLDRPLGALQSAPAVTLTTLLSPHAGFGPITNTAHVTGTDISVDLPTLADPEDSATIWTAGAALASTGVDPRALIAAAALLMMMGFGALIAVRLRRRTRREAR</sequence>
<evidence type="ECO:0000256" key="1">
    <source>
        <dbReference type="SAM" id="Phobius"/>
    </source>
</evidence>
<dbReference type="EMBL" id="BSVB01000001">
    <property type="protein sequence ID" value="GMA95600.1"/>
    <property type="molecule type" value="Genomic_DNA"/>
</dbReference>
<dbReference type="InterPro" id="IPR001434">
    <property type="entry name" value="OmcB-like_DUF11"/>
</dbReference>
<keyword evidence="1" id="KW-0472">Membrane</keyword>
<gene>
    <name evidence="4" type="ORF">GCM10025881_24240</name>
</gene>
<comment type="caution">
    <text evidence="4">The sequence shown here is derived from an EMBL/GenBank/DDBJ whole genome shotgun (WGS) entry which is preliminary data.</text>
</comment>
<accession>A0ABQ6K7M4</accession>
<feature type="domain" description="DUF5979" evidence="3">
    <location>
        <begin position="327"/>
        <end position="429"/>
    </location>
</feature>
<evidence type="ECO:0008006" key="6">
    <source>
        <dbReference type="Google" id="ProtNLM"/>
    </source>
</evidence>
<evidence type="ECO:0000313" key="4">
    <source>
        <dbReference type="EMBL" id="GMA95600.1"/>
    </source>
</evidence>
<keyword evidence="1" id="KW-0812">Transmembrane</keyword>
<feature type="domain" description="DUF5979" evidence="3">
    <location>
        <begin position="118"/>
        <end position="197"/>
    </location>
</feature>